<dbReference type="PROSITE" id="PS00080">
    <property type="entry name" value="MULTICOPPER_OXIDASE2"/>
    <property type="match status" value="1"/>
</dbReference>
<dbReference type="Proteomes" id="UP000803884">
    <property type="component" value="Unassembled WGS sequence"/>
</dbReference>
<feature type="region of interest" description="Disordered" evidence="5">
    <location>
        <begin position="1"/>
        <end position="29"/>
    </location>
</feature>
<dbReference type="PANTHER" id="PTHR11709:SF414">
    <property type="entry name" value="ADR239WP"/>
    <property type="match status" value="1"/>
</dbReference>
<dbReference type="EMBL" id="JAAQHG020000029">
    <property type="protein sequence ID" value="KAL1584102.1"/>
    <property type="molecule type" value="Genomic_DNA"/>
</dbReference>
<comment type="caution">
    <text evidence="10">The sequence shown here is derived from an EMBL/GenBank/DDBJ whole genome shotgun (WGS) entry which is preliminary data.</text>
</comment>
<keyword evidence="6" id="KW-0472">Membrane</keyword>
<dbReference type="InterPro" id="IPR033138">
    <property type="entry name" value="Cu_oxidase_CS"/>
</dbReference>
<dbReference type="InterPro" id="IPR045087">
    <property type="entry name" value="Cu-oxidase_fam"/>
</dbReference>
<dbReference type="CDD" id="cd13910">
    <property type="entry name" value="CuRO_3_MCO_like_4"/>
    <property type="match status" value="1"/>
</dbReference>
<comment type="similarity">
    <text evidence="1">Belongs to the multicopper oxidase family.</text>
</comment>
<dbReference type="InterPro" id="IPR011706">
    <property type="entry name" value="Cu-oxidase_C"/>
</dbReference>
<keyword evidence="6" id="KW-0812">Transmembrane</keyword>
<proteinExistence type="inferred from homology"/>
<dbReference type="Pfam" id="PF07731">
    <property type="entry name" value="Cu-oxidase_2"/>
    <property type="match status" value="1"/>
</dbReference>
<keyword evidence="3" id="KW-0560">Oxidoreductase</keyword>
<dbReference type="GO" id="GO:0016491">
    <property type="term" value="F:oxidoreductase activity"/>
    <property type="evidence" value="ECO:0007669"/>
    <property type="project" value="UniProtKB-KW"/>
</dbReference>
<evidence type="ECO:0000256" key="6">
    <source>
        <dbReference type="SAM" id="Phobius"/>
    </source>
</evidence>
<dbReference type="InterPro" id="IPR011707">
    <property type="entry name" value="Cu-oxidase-like_N"/>
</dbReference>
<sequence length="682" mass="76982">MSVSSEDDRQPLYEKPSCDPEQPSDHEQKEGLLQGFEADRERFAETTLRPRRPVFQWAISLVFLVACLAGVLFHIIALRTPIRTSAQTPAQTSEGDAEISTNDYILDPEWDYAAPPRRREYTWTVRDHIHNPDGIYRPMILVNNQFPGPLIEVNEGDTIVVHVDNQATNATSFHWHGIYQTGTPYMDGTVGITQCPIAPGHSFKYEFKVSQSGTYWWHGHQGLQSSDGLHGPLVIHGRAERTMQQISYDTDRVLLLSDHYHDLSSALLWQYLMPDMENAEPVPESGLINGRGIRNCDGFPNRRCDNSTANVGHPSFVLERNKSHRLRIINVGAFAEFSFQLDEHQLAVTEVDGTDVHPVKYHRLDISPAQRYSVVIDSNVDNADNFWLRARMITNCFTDPPKTLQPDAFAIIRYEENTDARPTSSDWTEKLAQDCKDMNTTELRPVEEVSLALKPDNVFYFRSNFEIGAYRLSRGFFNASSWRADPRQPTLQRAVNGLRRDNGNFTAPLFTSVEAPAFVNDQAFSTDRELVVQTTGVQTIDILISNFDDGAHPYHLHGYKFFVLAQGHGQPPLSQVGASVDRQTLSPLYETLDLSNPLRRDTASVEGYGWILLRVIADNPGAWALHCHVSWHAEAGLLMQFLTNTDELANIDIPRANRDLCVADGIEKGMGPKDDDYIDFAK</sequence>
<dbReference type="SUPFAM" id="SSF49503">
    <property type="entry name" value="Cupredoxins"/>
    <property type="match status" value="3"/>
</dbReference>
<dbReference type="GeneID" id="96009617"/>
<feature type="domain" description="Plastocyanin-like" evidence="9">
    <location>
        <begin position="129"/>
        <end position="239"/>
    </location>
</feature>
<dbReference type="FunFam" id="2.60.40.420:FF:000071">
    <property type="entry name" value="Conidial pigment biosynthesis oxidase Abr1/brown 1"/>
    <property type="match status" value="1"/>
</dbReference>
<keyword evidence="6" id="KW-1133">Transmembrane helix</keyword>
<evidence type="ECO:0000256" key="2">
    <source>
        <dbReference type="ARBA" id="ARBA00022723"/>
    </source>
</evidence>
<evidence type="ECO:0000259" key="8">
    <source>
        <dbReference type="Pfam" id="PF07731"/>
    </source>
</evidence>
<keyword evidence="4" id="KW-0186">Copper</keyword>
<dbReference type="CDD" id="cd13886">
    <property type="entry name" value="CuRO_2_MCO_like_1"/>
    <property type="match status" value="1"/>
</dbReference>
<organism evidence="10 11">
    <name type="scientific">Cladosporium halotolerans</name>
    <dbReference type="NCBI Taxonomy" id="1052096"/>
    <lineage>
        <taxon>Eukaryota</taxon>
        <taxon>Fungi</taxon>
        <taxon>Dikarya</taxon>
        <taxon>Ascomycota</taxon>
        <taxon>Pezizomycotina</taxon>
        <taxon>Dothideomycetes</taxon>
        <taxon>Dothideomycetidae</taxon>
        <taxon>Cladosporiales</taxon>
        <taxon>Cladosporiaceae</taxon>
        <taxon>Cladosporium</taxon>
    </lineage>
</organism>
<evidence type="ECO:0000259" key="9">
    <source>
        <dbReference type="Pfam" id="PF07732"/>
    </source>
</evidence>
<evidence type="ECO:0000256" key="3">
    <source>
        <dbReference type="ARBA" id="ARBA00023002"/>
    </source>
</evidence>
<evidence type="ECO:0000256" key="5">
    <source>
        <dbReference type="SAM" id="MobiDB-lite"/>
    </source>
</evidence>
<keyword evidence="2" id="KW-0479">Metal-binding</keyword>
<dbReference type="Gene3D" id="2.60.40.420">
    <property type="entry name" value="Cupredoxins - blue copper proteins"/>
    <property type="match status" value="3"/>
</dbReference>
<dbReference type="GO" id="GO:0005507">
    <property type="term" value="F:copper ion binding"/>
    <property type="evidence" value="ECO:0007669"/>
    <property type="project" value="InterPro"/>
</dbReference>
<evidence type="ECO:0000313" key="11">
    <source>
        <dbReference type="Proteomes" id="UP000803884"/>
    </source>
</evidence>
<dbReference type="Pfam" id="PF07732">
    <property type="entry name" value="Cu-oxidase_3"/>
    <property type="match status" value="1"/>
</dbReference>
<accession>A0AB34KJ65</accession>
<dbReference type="AlphaFoldDB" id="A0AB34KJ65"/>
<dbReference type="InterPro" id="IPR002355">
    <property type="entry name" value="Cu_oxidase_Cu_BS"/>
</dbReference>
<name>A0AB34KJ65_9PEZI</name>
<evidence type="ECO:0000313" key="10">
    <source>
        <dbReference type="EMBL" id="KAL1584102.1"/>
    </source>
</evidence>
<dbReference type="InterPro" id="IPR001117">
    <property type="entry name" value="Cu-oxidase_2nd"/>
</dbReference>
<dbReference type="PANTHER" id="PTHR11709">
    <property type="entry name" value="MULTI-COPPER OXIDASE"/>
    <property type="match status" value="1"/>
</dbReference>
<feature type="domain" description="Plastocyanin-like" evidence="7">
    <location>
        <begin position="251"/>
        <end position="417"/>
    </location>
</feature>
<dbReference type="CDD" id="cd13857">
    <property type="entry name" value="CuRO_1_Diphenol_Ox"/>
    <property type="match status" value="1"/>
</dbReference>
<dbReference type="Pfam" id="PF00394">
    <property type="entry name" value="Cu-oxidase"/>
    <property type="match status" value="1"/>
</dbReference>
<evidence type="ECO:0008006" key="12">
    <source>
        <dbReference type="Google" id="ProtNLM"/>
    </source>
</evidence>
<gene>
    <name evidence="10" type="ORF">WHR41_08175</name>
</gene>
<protein>
    <recommendedName>
        <fullName evidence="12">Multicopper oxidase</fullName>
    </recommendedName>
</protein>
<feature type="transmembrane region" description="Helical" evidence="6">
    <location>
        <begin position="57"/>
        <end position="78"/>
    </location>
</feature>
<reference evidence="10 11" key="1">
    <citation type="journal article" date="2020" name="Microbiol. Resour. Announc.">
        <title>Draft Genome Sequence of a Cladosporium Species Isolated from the Mesophotic Ascidian Didemnum maculosum.</title>
        <authorList>
            <person name="Gioti A."/>
            <person name="Siaperas R."/>
            <person name="Nikolaivits E."/>
            <person name="Le Goff G."/>
            <person name="Ouazzani J."/>
            <person name="Kotoulas G."/>
            <person name="Topakas E."/>
        </authorList>
    </citation>
    <scope>NUCLEOTIDE SEQUENCE [LARGE SCALE GENOMIC DNA]</scope>
    <source>
        <strain evidence="10 11">TM138-S3</strain>
    </source>
</reference>
<dbReference type="PROSITE" id="PS00079">
    <property type="entry name" value="MULTICOPPER_OXIDASE1"/>
    <property type="match status" value="1"/>
</dbReference>
<evidence type="ECO:0000259" key="7">
    <source>
        <dbReference type="Pfam" id="PF00394"/>
    </source>
</evidence>
<dbReference type="InterPro" id="IPR008972">
    <property type="entry name" value="Cupredoxin"/>
</dbReference>
<keyword evidence="11" id="KW-1185">Reference proteome</keyword>
<evidence type="ECO:0000256" key="1">
    <source>
        <dbReference type="ARBA" id="ARBA00010609"/>
    </source>
</evidence>
<feature type="domain" description="Plastocyanin-like" evidence="8">
    <location>
        <begin position="486"/>
        <end position="645"/>
    </location>
</feature>
<dbReference type="RefSeq" id="XP_069227208.1">
    <property type="nucleotide sequence ID" value="XM_069376779.1"/>
</dbReference>
<evidence type="ECO:0000256" key="4">
    <source>
        <dbReference type="ARBA" id="ARBA00023008"/>
    </source>
</evidence>